<dbReference type="AlphaFoldDB" id="A0A8X8Z5P2"/>
<comment type="caution">
    <text evidence="10">The sequence shown here is derived from an EMBL/GenBank/DDBJ whole genome shotgun (WGS) entry which is preliminary data.</text>
</comment>
<dbReference type="InterPro" id="IPR004583">
    <property type="entry name" value="DNA_repair_Rad4"/>
</dbReference>
<dbReference type="InterPro" id="IPR018328">
    <property type="entry name" value="Rad4_beta-hairpin_dom3"/>
</dbReference>
<dbReference type="EMBL" id="PNBA02000018">
    <property type="protein sequence ID" value="KAG6392711.1"/>
    <property type="molecule type" value="Genomic_DNA"/>
</dbReference>
<evidence type="ECO:0000259" key="8">
    <source>
        <dbReference type="SMART" id="SM01031"/>
    </source>
</evidence>
<evidence type="ECO:0000256" key="4">
    <source>
        <dbReference type="ARBA" id="ARBA00023204"/>
    </source>
</evidence>
<dbReference type="SMART" id="SM01030">
    <property type="entry name" value="BHD_1"/>
    <property type="match status" value="1"/>
</dbReference>
<dbReference type="Gene3D" id="3.90.260.10">
    <property type="entry name" value="Transglutaminase-like"/>
    <property type="match status" value="1"/>
</dbReference>
<keyword evidence="3" id="KW-0227">DNA damage</keyword>
<keyword evidence="5" id="KW-0539">Nucleus</keyword>
<evidence type="ECO:0000256" key="2">
    <source>
        <dbReference type="ARBA" id="ARBA00009525"/>
    </source>
</evidence>
<dbReference type="InterPro" id="IPR036985">
    <property type="entry name" value="Transglutaminase-like_sf"/>
</dbReference>
<reference evidence="10" key="1">
    <citation type="submission" date="2018-01" db="EMBL/GenBank/DDBJ databases">
        <authorList>
            <person name="Mao J.F."/>
        </authorList>
    </citation>
    <scope>NUCLEOTIDE SEQUENCE</scope>
    <source>
        <strain evidence="10">Huo1</strain>
        <tissue evidence="10">Leaf</tissue>
    </source>
</reference>
<dbReference type="SUPFAM" id="SSF54001">
    <property type="entry name" value="Cysteine proteinases"/>
    <property type="match status" value="1"/>
</dbReference>
<dbReference type="InterPro" id="IPR042488">
    <property type="entry name" value="Rad4_BHD3_sf"/>
</dbReference>
<dbReference type="InterPro" id="IPR018327">
    <property type="entry name" value="BHD_2"/>
</dbReference>
<evidence type="ECO:0000256" key="3">
    <source>
        <dbReference type="ARBA" id="ARBA00022763"/>
    </source>
</evidence>
<keyword evidence="11" id="KW-1185">Reference proteome</keyword>
<dbReference type="SMART" id="SM01032">
    <property type="entry name" value="BHD_3"/>
    <property type="match status" value="1"/>
</dbReference>
<dbReference type="Pfam" id="PF10403">
    <property type="entry name" value="BHD_1"/>
    <property type="match status" value="1"/>
</dbReference>
<evidence type="ECO:0000256" key="5">
    <source>
        <dbReference type="ARBA" id="ARBA00023242"/>
    </source>
</evidence>
<dbReference type="Pfam" id="PF10404">
    <property type="entry name" value="BHD_2"/>
    <property type="match status" value="1"/>
</dbReference>
<name>A0A8X8Z5P2_SALSN</name>
<dbReference type="GO" id="GO:0071942">
    <property type="term" value="C:XPC complex"/>
    <property type="evidence" value="ECO:0007669"/>
    <property type="project" value="TreeGrafter"/>
</dbReference>
<feature type="region of interest" description="Disordered" evidence="6">
    <location>
        <begin position="1027"/>
        <end position="1065"/>
    </location>
</feature>
<dbReference type="InterPro" id="IPR018325">
    <property type="entry name" value="Rad4/PNGase_transGLS-fold"/>
</dbReference>
<dbReference type="GO" id="GO:0006298">
    <property type="term" value="P:mismatch repair"/>
    <property type="evidence" value="ECO:0007669"/>
    <property type="project" value="TreeGrafter"/>
</dbReference>
<dbReference type="PANTHER" id="PTHR12135">
    <property type="entry name" value="DNA REPAIR PROTEIN XP-C / RAD4"/>
    <property type="match status" value="1"/>
</dbReference>
<evidence type="ECO:0000256" key="6">
    <source>
        <dbReference type="SAM" id="MobiDB-lite"/>
    </source>
</evidence>
<feature type="region of interest" description="Disordered" evidence="6">
    <location>
        <begin position="536"/>
        <end position="561"/>
    </location>
</feature>
<feature type="domain" description="Rad4 beta-hairpin" evidence="9">
    <location>
        <begin position="907"/>
        <end position="981"/>
    </location>
</feature>
<keyword evidence="4" id="KW-0234">DNA repair</keyword>
<dbReference type="Gene3D" id="3.30.70.2460">
    <property type="entry name" value="Rad4, beta-hairpin domain BHD3"/>
    <property type="match status" value="1"/>
</dbReference>
<evidence type="ECO:0000259" key="7">
    <source>
        <dbReference type="SMART" id="SM01030"/>
    </source>
</evidence>
<dbReference type="FunFam" id="3.30.70.2460:FF:000001">
    <property type="entry name" value="DNA repair protein Rad4 family"/>
    <property type="match status" value="1"/>
</dbReference>
<dbReference type="GO" id="GO:0006289">
    <property type="term" value="P:nucleotide-excision repair"/>
    <property type="evidence" value="ECO:0007669"/>
    <property type="project" value="InterPro"/>
</dbReference>
<dbReference type="InterPro" id="IPR026960">
    <property type="entry name" value="RVT-Znf"/>
</dbReference>
<dbReference type="GO" id="GO:0003684">
    <property type="term" value="F:damaged DNA binding"/>
    <property type="evidence" value="ECO:0007669"/>
    <property type="project" value="InterPro"/>
</dbReference>
<dbReference type="Pfam" id="PF13966">
    <property type="entry name" value="zf-RVT"/>
    <property type="match status" value="1"/>
</dbReference>
<dbReference type="SMART" id="SM01031">
    <property type="entry name" value="BHD_2"/>
    <property type="match status" value="1"/>
</dbReference>
<evidence type="ECO:0008006" key="12">
    <source>
        <dbReference type="Google" id="ProtNLM"/>
    </source>
</evidence>
<comment type="subcellular location">
    <subcellularLocation>
        <location evidence="1">Nucleus</location>
    </subcellularLocation>
</comment>
<evidence type="ECO:0000313" key="11">
    <source>
        <dbReference type="Proteomes" id="UP000298416"/>
    </source>
</evidence>
<dbReference type="Proteomes" id="UP000298416">
    <property type="component" value="Unassembled WGS sequence"/>
</dbReference>
<protein>
    <recommendedName>
        <fullName evidence="12">Xeroderma pigmentosum group C-complementing protein</fullName>
    </recommendedName>
</protein>
<accession>A0A8X8Z5P2</accession>
<evidence type="ECO:0000313" key="10">
    <source>
        <dbReference type="EMBL" id="KAG6392711.1"/>
    </source>
</evidence>
<dbReference type="InterPro" id="IPR038765">
    <property type="entry name" value="Papain-like_cys_pep_sf"/>
</dbReference>
<dbReference type="InterPro" id="IPR018326">
    <property type="entry name" value="Rad4_beta-hairpin_dom1"/>
</dbReference>
<feature type="domain" description="Rad4 beta-hairpin" evidence="8">
    <location>
        <begin position="836"/>
        <end position="900"/>
    </location>
</feature>
<reference evidence="10" key="2">
    <citation type="submission" date="2020-08" db="EMBL/GenBank/DDBJ databases">
        <title>Plant Genome Project.</title>
        <authorList>
            <person name="Zhang R.-G."/>
        </authorList>
    </citation>
    <scope>NUCLEOTIDE SEQUENCE</scope>
    <source>
        <strain evidence="10">Huo1</strain>
        <tissue evidence="10">Leaf</tissue>
    </source>
</reference>
<feature type="compositionally biased region" description="Basic and acidic residues" evidence="6">
    <location>
        <begin position="1033"/>
        <end position="1042"/>
    </location>
</feature>
<dbReference type="Pfam" id="PF03835">
    <property type="entry name" value="Rad4"/>
    <property type="match status" value="1"/>
</dbReference>
<dbReference type="GO" id="GO:0005737">
    <property type="term" value="C:cytoplasm"/>
    <property type="evidence" value="ECO:0007669"/>
    <property type="project" value="TreeGrafter"/>
</dbReference>
<dbReference type="GO" id="GO:0003697">
    <property type="term" value="F:single-stranded DNA binding"/>
    <property type="evidence" value="ECO:0007669"/>
    <property type="project" value="TreeGrafter"/>
</dbReference>
<dbReference type="Pfam" id="PF10405">
    <property type="entry name" value="BHD_3"/>
    <property type="match status" value="1"/>
</dbReference>
<organism evidence="10">
    <name type="scientific">Salvia splendens</name>
    <name type="common">Scarlet sage</name>
    <dbReference type="NCBI Taxonomy" id="180675"/>
    <lineage>
        <taxon>Eukaryota</taxon>
        <taxon>Viridiplantae</taxon>
        <taxon>Streptophyta</taxon>
        <taxon>Embryophyta</taxon>
        <taxon>Tracheophyta</taxon>
        <taxon>Spermatophyta</taxon>
        <taxon>Magnoliopsida</taxon>
        <taxon>eudicotyledons</taxon>
        <taxon>Gunneridae</taxon>
        <taxon>Pentapetalae</taxon>
        <taxon>asterids</taxon>
        <taxon>lamiids</taxon>
        <taxon>Lamiales</taxon>
        <taxon>Lamiaceae</taxon>
        <taxon>Nepetoideae</taxon>
        <taxon>Mentheae</taxon>
        <taxon>Salviinae</taxon>
        <taxon>Salvia</taxon>
        <taxon>Salvia subgen. Calosphace</taxon>
        <taxon>core Calosphace</taxon>
    </lineage>
</organism>
<dbReference type="GO" id="GO:0000111">
    <property type="term" value="C:nucleotide-excision repair factor 2 complex"/>
    <property type="evidence" value="ECO:0007669"/>
    <property type="project" value="TreeGrafter"/>
</dbReference>
<gene>
    <name evidence="10" type="ORF">SASPL_146935</name>
</gene>
<dbReference type="PANTHER" id="PTHR12135:SF0">
    <property type="entry name" value="DNA REPAIR PROTEIN COMPLEMENTING XP-C CELLS"/>
    <property type="match status" value="1"/>
</dbReference>
<proteinExistence type="inferred from homology"/>
<comment type="similarity">
    <text evidence="2">Belongs to the XPC family.</text>
</comment>
<evidence type="ECO:0000259" key="9">
    <source>
        <dbReference type="SMART" id="SM01032"/>
    </source>
</evidence>
<dbReference type="Gene3D" id="2.20.20.110">
    <property type="entry name" value="Rad4, beta-hairpin domain BHD1"/>
    <property type="match status" value="1"/>
</dbReference>
<feature type="domain" description="Rad4 beta-hairpin" evidence="7">
    <location>
        <begin position="783"/>
        <end position="834"/>
    </location>
</feature>
<feature type="compositionally biased region" description="Basic and acidic residues" evidence="6">
    <location>
        <begin position="546"/>
        <end position="555"/>
    </location>
</feature>
<sequence length="1101" mass="122939">MTCGSGIAPLGPIVRPGLIFLLLRAVPIEVGRRDVMRWSLTGDGEFSTASAWELIRTRSPRHVGLRMVWNAGLTPTISVFIWRLLLHRLPVDCYVQARGISLASKCLCCVSSFSVESFQHLFVSSPLARSVWDYFDGWFPYISTHIHTCTDFALRLGFWWRSSHRAIALHISFIIPCLVYWFIWTERNSCKHRGISFRSSHVIWQVVRHLRTLVAAGVLLPIHWRGCSPAVDFMPSVPPRRRVLRSLQVLWHPPDDPWVKLNTDGAFSSSSGQAGGGGVVRGSDGRGGAADVRHHMARIRTLLAQIQPLPSASLMRIQRLGAVKSGRIAEVVRSNFLECTSCRGTLVSAATSDGLIFFIQLHCLRMNIISDSVPTDFRLSSTRPLCHVFHSMFKPQNTSTESPTFNKHLAQLFPSKELEASLRSSIESKRISARSTKWCPSTTGWPSWPSSSTPWPALPSASFNTRLSGTIFFLLKLKVSGFEPALLISPVSSNDCSNYCWGSLTQLTSFYVFYDYLNVFQMERSSEEFEKRLIGTTGGDDTPQPESHECVSDHQTDDEDYGSEWEDAEAHPASHCRRKGRLHYLLKMALAATAIGSSTSDAEASNVVEPSSTSMILTPPSKRMKKIIKAEPGTSSSGISTAIGSKKVGAPLYWAEVFCSGENLTGKWVHVDAINAVIDGEDKVEAAAAACRKSLRYVVAFAGNGAKDVTRRYCTKWYKVASRRISSTWWDAVLAPLKELESAATAGISNLESEASGLEKVEKNKCPSNRSSLEDMELETRALTEPLPTNQQAYRTHPLYVIERWLKKHEILHPKRPVLGFISGHAVYPRTCVQTLHTKERWLREALQVKTGEVPAKVLNRCLKSIKEEALDDNHYAAVDHLETTTALYGKWQTEPLCVPRAVNGIVPKNERGRVDVWSEKCLPPGTVHLRLPRVAQVAKRLDINYASAMVGFEFRNGRCVPSFEGIVVCEEFKDAVLAAYVEEEERREADEKKRKEAQALSRWYQLLSSIITRQRLNTLYGNGGASSQSIDEIPKPSDKCPKTATATATQKRKASPIQQVNLTPTEDHEHEFVVEEQATSDGLMQIKRCHCGFLLQFEEL</sequence>
<evidence type="ECO:0000256" key="1">
    <source>
        <dbReference type="ARBA" id="ARBA00004123"/>
    </source>
</evidence>